<dbReference type="Pfam" id="PF07786">
    <property type="entry name" value="HGSNAT_cat"/>
    <property type="match status" value="1"/>
</dbReference>
<feature type="transmembrane region" description="Helical" evidence="1">
    <location>
        <begin position="52"/>
        <end position="70"/>
    </location>
</feature>
<keyword evidence="3" id="KW-0012">Acyltransferase</keyword>
<keyword evidence="1" id="KW-1133">Transmembrane helix</keyword>
<feature type="transmembrane region" description="Helical" evidence="1">
    <location>
        <begin position="139"/>
        <end position="159"/>
    </location>
</feature>
<dbReference type="Proteomes" id="UP000249819">
    <property type="component" value="Unassembled WGS sequence"/>
</dbReference>
<protein>
    <submittedName>
        <fullName evidence="3">Putative acyltransferase</fullName>
    </submittedName>
</protein>
<sequence length="370" mass="41650">MTNSTKPRLLSLDFFRGITVAAMIMVNNPGSWKYVYAPLEHSKWNGCTPTDLIFPFFLFIVGVSVPYAMGSKKEDPTQHRTLILHALRRAAILILIGLLLRIMFKWDFATLRFPGVLQRIGLVFGVIAILYIKTGKRTIQWVFGSLLIIYCLLMTVVPVPGTGVPSLEPEANLGAWLDRLIFTPSHLWAQSKTWDPEGLLSTMPAVSTGLFGVMVGSWLRRKDKDDAVKVSWMFVYGFIAVILALIWDPFFPINKSLWTSSFVLYTGGLGTMALAMSYWLIDVQQRNKYLTPFVAFGRNAITAYVLSALVPKFMSMIPIGEGSLSSWLNESVWNNIFSPYNASLASALFLVFLIWIPIAIMYRKNIIVKI</sequence>
<evidence type="ECO:0000256" key="1">
    <source>
        <dbReference type="SAM" id="Phobius"/>
    </source>
</evidence>
<dbReference type="PANTHER" id="PTHR31061">
    <property type="entry name" value="LD22376P"/>
    <property type="match status" value="1"/>
</dbReference>
<keyword evidence="1" id="KW-0472">Membrane</keyword>
<dbReference type="AlphaFoldDB" id="A0A327VV50"/>
<feature type="transmembrane region" description="Helical" evidence="1">
    <location>
        <begin position="340"/>
        <end position="362"/>
    </location>
</feature>
<dbReference type="InterPro" id="IPR012429">
    <property type="entry name" value="HGSNAT_cat"/>
</dbReference>
<keyword evidence="4" id="KW-1185">Reference proteome</keyword>
<feature type="transmembrane region" description="Helical" evidence="1">
    <location>
        <begin position="82"/>
        <end position="104"/>
    </location>
</feature>
<dbReference type="GO" id="GO:0016746">
    <property type="term" value="F:acyltransferase activity"/>
    <property type="evidence" value="ECO:0007669"/>
    <property type="project" value="UniProtKB-KW"/>
</dbReference>
<dbReference type="PANTHER" id="PTHR31061:SF24">
    <property type="entry name" value="LD22376P"/>
    <property type="match status" value="1"/>
</dbReference>
<evidence type="ECO:0000313" key="3">
    <source>
        <dbReference type="EMBL" id="RAJ79143.1"/>
    </source>
</evidence>
<feature type="domain" description="Heparan-alpha-glucosaminide N-acetyltransferase catalytic" evidence="2">
    <location>
        <begin position="8"/>
        <end position="234"/>
    </location>
</feature>
<comment type="caution">
    <text evidence="3">The sequence shown here is derived from an EMBL/GenBank/DDBJ whole genome shotgun (WGS) entry which is preliminary data.</text>
</comment>
<accession>A0A327VV50</accession>
<name>A0A327VV50_9BACT</name>
<evidence type="ECO:0000259" key="2">
    <source>
        <dbReference type="Pfam" id="PF07786"/>
    </source>
</evidence>
<reference evidence="3 4" key="1">
    <citation type="submission" date="2018-06" db="EMBL/GenBank/DDBJ databases">
        <title>Genomic Encyclopedia of Archaeal and Bacterial Type Strains, Phase II (KMG-II): from individual species to whole genera.</title>
        <authorList>
            <person name="Goeker M."/>
        </authorList>
    </citation>
    <scope>NUCLEOTIDE SEQUENCE [LARGE SCALE GENOMIC DNA]</scope>
    <source>
        <strain evidence="3 4">DSM 29821</strain>
    </source>
</reference>
<keyword evidence="1" id="KW-0812">Transmembrane</keyword>
<feature type="transmembrane region" description="Helical" evidence="1">
    <location>
        <begin position="198"/>
        <end position="219"/>
    </location>
</feature>
<dbReference type="RefSeq" id="WP_111593611.1">
    <property type="nucleotide sequence ID" value="NZ_QLMA01000006.1"/>
</dbReference>
<proteinExistence type="predicted"/>
<feature type="transmembrane region" description="Helical" evidence="1">
    <location>
        <begin position="116"/>
        <end position="132"/>
    </location>
</feature>
<evidence type="ECO:0000313" key="4">
    <source>
        <dbReference type="Proteomes" id="UP000249819"/>
    </source>
</evidence>
<organism evidence="3 4">
    <name type="scientific">Chitinophaga dinghuensis</name>
    <dbReference type="NCBI Taxonomy" id="1539050"/>
    <lineage>
        <taxon>Bacteria</taxon>
        <taxon>Pseudomonadati</taxon>
        <taxon>Bacteroidota</taxon>
        <taxon>Chitinophagia</taxon>
        <taxon>Chitinophagales</taxon>
        <taxon>Chitinophagaceae</taxon>
        <taxon>Chitinophaga</taxon>
    </lineage>
</organism>
<feature type="transmembrane region" description="Helical" evidence="1">
    <location>
        <begin position="262"/>
        <end position="281"/>
    </location>
</feature>
<gene>
    <name evidence="3" type="ORF">CLV59_106204</name>
</gene>
<dbReference type="EMBL" id="QLMA01000006">
    <property type="protein sequence ID" value="RAJ79143.1"/>
    <property type="molecule type" value="Genomic_DNA"/>
</dbReference>
<feature type="transmembrane region" description="Helical" evidence="1">
    <location>
        <begin position="12"/>
        <end position="32"/>
    </location>
</feature>
<dbReference type="OrthoDB" id="9788724at2"/>
<keyword evidence="3" id="KW-0808">Transferase</keyword>
<feature type="transmembrane region" description="Helical" evidence="1">
    <location>
        <begin position="231"/>
        <end position="250"/>
    </location>
</feature>
<feature type="transmembrane region" description="Helical" evidence="1">
    <location>
        <begin position="301"/>
        <end position="320"/>
    </location>
</feature>